<organism evidence="2 3">
    <name type="scientific">Sphingomonas immobilis</name>
    <dbReference type="NCBI Taxonomy" id="3063997"/>
    <lineage>
        <taxon>Bacteria</taxon>
        <taxon>Pseudomonadati</taxon>
        <taxon>Pseudomonadota</taxon>
        <taxon>Alphaproteobacteria</taxon>
        <taxon>Sphingomonadales</taxon>
        <taxon>Sphingomonadaceae</taxon>
        <taxon>Sphingomonas</taxon>
    </lineage>
</organism>
<proteinExistence type="predicted"/>
<gene>
    <name evidence="2" type="ORF">Q5H94_19340</name>
</gene>
<dbReference type="RefSeq" id="WP_304562889.1">
    <property type="nucleotide sequence ID" value="NZ_JAUQSZ010000016.1"/>
</dbReference>
<evidence type="ECO:0000256" key="1">
    <source>
        <dbReference type="SAM" id="SignalP"/>
    </source>
</evidence>
<dbReference type="EMBL" id="JAUQSZ010000016">
    <property type="protein sequence ID" value="MDO7844493.1"/>
    <property type="molecule type" value="Genomic_DNA"/>
</dbReference>
<comment type="caution">
    <text evidence="2">The sequence shown here is derived from an EMBL/GenBank/DDBJ whole genome shotgun (WGS) entry which is preliminary data.</text>
</comment>
<protein>
    <submittedName>
        <fullName evidence="2">Uncharacterized protein</fullName>
    </submittedName>
</protein>
<dbReference type="Proteomes" id="UP001176468">
    <property type="component" value="Unassembled WGS sequence"/>
</dbReference>
<feature type="signal peptide" evidence="1">
    <location>
        <begin position="1"/>
        <end position="26"/>
    </location>
</feature>
<evidence type="ECO:0000313" key="2">
    <source>
        <dbReference type="EMBL" id="MDO7844493.1"/>
    </source>
</evidence>
<sequence length="48" mass="5095">MTAAQKGRLAAAIALPFLLLHFAAQADAAAHTVDRVTHVLRACLSEPR</sequence>
<evidence type="ECO:0000313" key="3">
    <source>
        <dbReference type="Proteomes" id="UP001176468"/>
    </source>
</evidence>
<feature type="chain" id="PRO_5046784226" evidence="1">
    <location>
        <begin position="27"/>
        <end position="48"/>
    </location>
</feature>
<accession>A0ABT9A3S2</accession>
<reference evidence="2" key="1">
    <citation type="submission" date="2023-07" db="EMBL/GenBank/DDBJ databases">
        <authorList>
            <person name="Kim M.K."/>
        </authorList>
    </citation>
    <scope>NUCLEOTIDE SEQUENCE</scope>
    <source>
        <strain evidence="2">CA1-15</strain>
    </source>
</reference>
<keyword evidence="1" id="KW-0732">Signal</keyword>
<name>A0ABT9A3S2_9SPHN</name>
<keyword evidence="3" id="KW-1185">Reference proteome</keyword>